<evidence type="ECO:0000256" key="8">
    <source>
        <dbReference type="PIRSR" id="PIRSR001399-1"/>
    </source>
</evidence>
<accession>A0A5E4W8E4</accession>
<evidence type="ECO:0000256" key="2">
    <source>
        <dbReference type="ARBA" id="ARBA00004902"/>
    </source>
</evidence>
<dbReference type="EMBL" id="CABPRU010000007">
    <property type="protein sequence ID" value="VVE20691.1"/>
    <property type="molecule type" value="Genomic_DNA"/>
</dbReference>
<comment type="function">
    <text evidence="7">Catalyzes a trans-dehydration via an enolate intermediate.</text>
</comment>
<dbReference type="SUPFAM" id="SSF52304">
    <property type="entry name" value="Type II 3-dehydroquinate dehydratase"/>
    <property type="match status" value="1"/>
</dbReference>
<evidence type="ECO:0000256" key="7">
    <source>
        <dbReference type="HAMAP-Rule" id="MF_00169"/>
    </source>
</evidence>
<dbReference type="EC" id="4.2.1.10" evidence="5 7"/>
<dbReference type="NCBIfam" id="NF003807">
    <property type="entry name" value="PRK05395.1-4"/>
    <property type="match status" value="1"/>
</dbReference>
<comment type="subunit">
    <text evidence="4 7">Homododecamer.</text>
</comment>
<feature type="binding site" evidence="7 9">
    <location>
        <position position="79"/>
    </location>
    <ligand>
        <name>substrate</name>
    </ligand>
</feature>
<evidence type="ECO:0000256" key="9">
    <source>
        <dbReference type="PIRSR" id="PIRSR001399-2"/>
    </source>
</evidence>
<feature type="binding site" evidence="7 9">
    <location>
        <begin position="106"/>
        <end position="107"/>
    </location>
    <ligand>
        <name>substrate</name>
    </ligand>
</feature>
<dbReference type="PIRSF" id="PIRSF001399">
    <property type="entry name" value="DHquinase_II"/>
    <property type="match status" value="1"/>
</dbReference>
<feature type="site" description="Transition state stabilizer" evidence="7 10">
    <location>
        <position position="23"/>
    </location>
</feature>
<dbReference type="RefSeq" id="WP_150613697.1">
    <property type="nucleotide sequence ID" value="NZ_CABPRU010000007.1"/>
</dbReference>
<evidence type="ECO:0000313" key="12">
    <source>
        <dbReference type="Proteomes" id="UP000334380"/>
    </source>
</evidence>
<dbReference type="NCBIfam" id="TIGR01088">
    <property type="entry name" value="aroQ"/>
    <property type="match status" value="1"/>
</dbReference>
<sequence>MSNRTRPLVWVLNGPNMNLLGTREPAIYGSETLADVEAKCRRVGDALGVDIRFHQSNAEHQIIDWIHQARVEAHGIVINPAAYTHTSVAIGDALRASDLPVVEVHLSNVHQREAFRHRSYVSAVARCVICGAGSDGYEYGLRYLAKLLGDATERV</sequence>
<dbReference type="NCBIfam" id="NF003805">
    <property type="entry name" value="PRK05395.1-2"/>
    <property type="match status" value="1"/>
</dbReference>
<dbReference type="InterPro" id="IPR036441">
    <property type="entry name" value="DHquinase_II_sf"/>
</dbReference>
<dbReference type="AlphaFoldDB" id="A0A5E4W8E4"/>
<dbReference type="NCBIfam" id="NF003806">
    <property type="entry name" value="PRK05395.1-3"/>
    <property type="match status" value="1"/>
</dbReference>
<dbReference type="PANTHER" id="PTHR21272:SF3">
    <property type="entry name" value="CATABOLIC 3-DEHYDROQUINASE"/>
    <property type="match status" value="1"/>
</dbReference>
<dbReference type="Gene3D" id="3.40.50.9100">
    <property type="entry name" value="Dehydroquinase, class II"/>
    <property type="match status" value="1"/>
</dbReference>
<name>A0A5E4W8E4_9BURK</name>
<feature type="active site" description="Proton acceptor" evidence="7 8">
    <location>
        <position position="28"/>
    </location>
</feature>
<dbReference type="Proteomes" id="UP000334380">
    <property type="component" value="Unassembled WGS sequence"/>
</dbReference>
<evidence type="ECO:0000256" key="4">
    <source>
        <dbReference type="ARBA" id="ARBA00011193"/>
    </source>
</evidence>
<feature type="binding site" evidence="7 9">
    <location>
        <position position="85"/>
    </location>
    <ligand>
        <name>substrate</name>
    </ligand>
</feature>
<dbReference type="OrthoDB" id="9790793at2"/>
<evidence type="ECO:0000256" key="3">
    <source>
        <dbReference type="ARBA" id="ARBA00011037"/>
    </source>
</evidence>
<evidence type="ECO:0000256" key="5">
    <source>
        <dbReference type="ARBA" id="ARBA00012060"/>
    </source>
</evidence>
<keyword evidence="7" id="KW-0057">Aromatic amino acid biosynthesis</keyword>
<dbReference type="GO" id="GO:0009073">
    <property type="term" value="P:aromatic amino acid family biosynthetic process"/>
    <property type="evidence" value="ECO:0007669"/>
    <property type="project" value="UniProtKB-KW"/>
</dbReference>
<keyword evidence="7" id="KW-0028">Amino-acid biosynthesis</keyword>
<organism evidence="11 12">
    <name type="scientific">Pandoraea terrigena</name>
    <dbReference type="NCBI Taxonomy" id="2508292"/>
    <lineage>
        <taxon>Bacteria</taxon>
        <taxon>Pseudomonadati</taxon>
        <taxon>Pseudomonadota</taxon>
        <taxon>Betaproteobacteria</taxon>
        <taxon>Burkholderiales</taxon>
        <taxon>Burkholderiaceae</taxon>
        <taxon>Pandoraea</taxon>
    </lineage>
</organism>
<evidence type="ECO:0000313" key="11">
    <source>
        <dbReference type="EMBL" id="VVE20691.1"/>
    </source>
</evidence>
<dbReference type="Pfam" id="PF01220">
    <property type="entry name" value="DHquinase_II"/>
    <property type="match status" value="1"/>
</dbReference>
<comment type="catalytic activity">
    <reaction evidence="1 7">
        <text>3-dehydroquinate = 3-dehydroshikimate + H2O</text>
        <dbReference type="Rhea" id="RHEA:21096"/>
        <dbReference type="ChEBI" id="CHEBI:15377"/>
        <dbReference type="ChEBI" id="CHEBI:16630"/>
        <dbReference type="ChEBI" id="CHEBI:32364"/>
        <dbReference type="EC" id="4.2.1.10"/>
    </reaction>
</comment>
<proteinExistence type="inferred from homology"/>
<dbReference type="HAMAP" id="MF_00169">
    <property type="entry name" value="AroQ"/>
    <property type="match status" value="1"/>
</dbReference>
<dbReference type="GO" id="GO:0003855">
    <property type="term" value="F:3-dehydroquinate dehydratase activity"/>
    <property type="evidence" value="ECO:0007669"/>
    <property type="project" value="UniProtKB-UniRule"/>
</dbReference>
<dbReference type="GO" id="GO:0019631">
    <property type="term" value="P:quinate catabolic process"/>
    <property type="evidence" value="ECO:0007669"/>
    <property type="project" value="TreeGrafter"/>
</dbReference>
<evidence type="ECO:0000256" key="1">
    <source>
        <dbReference type="ARBA" id="ARBA00001864"/>
    </source>
</evidence>
<dbReference type="PANTHER" id="PTHR21272">
    <property type="entry name" value="CATABOLIC 3-DEHYDROQUINASE"/>
    <property type="match status" value="1"/>
</dbReference>
<protein>
    <recommendedName>
        <fullName evidence="5 7">3-dehydroquinate dehydratase</fullName>
        <shortName evidence="7">3-dehydroquinase</shortName>
        <ecNumber evidence="5 7">4.2.1.10</ecNumber>
    </recommendedName>
    <alternativeName>
        <fullName evidence="7">Type II DHQase</fullName>
    </alternativeName>
</protein>
<comment type="similarity">
    <text evidence="3 7">Belongs to the type-II 3-dehydroquinase family.</text>
</comment>
<feature type="binding site" evidence="7 9">
    <location>
        <position position="92"/>
    </location>
    <ligand>
        <name>substrate</name>
    </ligand>
</feature>
<evidence type="ECO:0000256" key="10">
    <source>
        <dbReference type="PIRSR" id="PIRSR001399-3"/>
    </source>
</evidence>
<dbReference type="CDD" id="cd00466">
    <property type="entry name" value="DHQase_II"/>
    <property type="match status" value="1"/>
</dbReference>
<keyword evidence="12" id="KW-1185">Reference proteome</keyword>
<keyword evidence="6 7" id="KW-0456">Lyase</keyword>
<feature type="active site" description="Proton donor" evidence="7 8">
    <location>
        <position position="105"/>
    </location>
</feature>
<gene>
    <name evidence="11" type="primary">aroQ_1</name>
    <name evidence="7" type="synonym">aroQ</name>
    <name evidence="11" type="ORF">PTE31013_03145</name>
</gene>
<feature type="binding site" evidence="7 9">
    <location>
        <position position="116"/>
    </location>
    <ligand>
        <name>substrate</name>
    </ligand>
</feature>
<dbReference type="UniPathway" id="UPA00053">
    <property type="reaction ID" value="UER00086"/>
</dbReference>
<comment type="pathway">
    <text evidence="2 7">Metabolic intermediate biosynthesis; chorismate biosynthesis; chorismate from D-erythrose 4-phosphate and phosphoenolpyruvate: step 3/7.</text>
</comment>
<dbReference type="GO" id="GO:0009423">
    <property type="term" value="P:chorismate biosynthetic process"/>
    <property type="evidence" value="ECO:0007669"/>
    <property type="project" value="UniProtKB-UniRule"/>
</dbReference>
<dbReference type="GO" id="GO:0008652">
    <property type="term" value="P:amino acid biosynthetic process"/>
    <property type="evidence" value="ECO:0007669"/>
    <property type="project" value="UniProtKB-KW"/>
</dbReference>
<evidence type="ECO:0000256" key="6">
    <source>
        <dbReference type="ARBA" id="ARBA00023239"/>
    </source>
</evidence>
<dbReference type="InterPro" id="IPR001874">
    <property type="entry name" value="DHquinase_II"/>
</dbReference>
<reference evidence="11 12" key="1">
    <citation type="submission" date="2019-08" db="EMBL/GenBank/DDBJ databases">
        <authorList>
            <person name="Peeters C."/>
        </authorList>
    </citation>
    <scope>NUCLEOTIDE SEQUENCE [LARGE SCALE GENOMIC DNA]</scope>
    <source>
        <strain evidence="11 12">LMG 31013</strain>
    </source>
</reference>